<gene>
    <name evidence="2" type="ORF">WMY93_027547</name>
</gene>
<dbReference type="InterPro" id="IPR036397">
    <property type="entry name" value="RNaseH_sf"/>
</dbReference>
<keyword evidence="3" id="KW-1185">Reference proteome</keyword>
<sequence>MMAKNDVGDVRESAMHQPLLSPGELLVVVALQCGQGVQLVQNCPTLCEWPNFIFIDDNAPAHRGRIIRERLLETGVPQMEWPALSPDLNPIQNPWDQLSRRVEARNSAPQNLSDLGAALQEEWNAMPQQTISCLVNSMRRRCQAVIDAQEHMTRY</sequence>
<dbReference type="GO" id="GO:0003676">
    <property type="term" value="F:nucleic acid binding"/>
    <property type="evidence" value="ECO:0007669"/>
    <property type="project" value="InterPro"/>
</dbReference>
<reference evidence="3" key="1">
    <citation type="submission" date="2024-04" db="EMBL/GenBank/DDBJ databases">
        <title>Salinicola lusitanus LLJ914,a marine bacterium isolated from the Okinawa Trough.</title>
        <authorList>
            <person name="Li J."/>
        </authorList>
    </citation>
    <scope>NUCLEOTIDE SEQUENCE [LARGE SCALE GENOMIC DNA]</scope>
</reference>
<feature type="domain" description="Tc1-like transposase DDE" evidence="1">
    <location>
        <begin position="41"/>
        <end position="108"/>
    </location>
</feature>
<dbReference type="EMBL" id="JBBPFD010000020">
    <property type="protein sequence ID" value="KAK7884424.1"/>
    <property type="molecule type" value="Genomic_DNA"/>
</dbReference>
<dbReference type="AlphaFoldDB" id="A0AAW0MT91"/>
<evidence type="ECO:0000313" key="2">
    <source>
        <dbReference type="EMBL" id="KAK7884424.1"/>
    </source>
</evidence>
<name>A0AAW0MT91_9GOBI</name>
<proteinExistence type="predicted"/>
<organism evidence="2 3">
    <name type="scientific">Mugilogobius chulae</name>
    <name type="common">yellowstripe goby</name>
    <dbReference type="NCBI Taxonomy" id="88201"/>
    <lineage>
        <taxon>Eukaryota</taxon>
        <taxon>Metazoa</taxon>
        <taxon>Chordata</taxon>
        <taxon>Craniata</taxon>
        <taxon>Vertebrata</taxon>
        <taxon>Euteleostomi</taxon>
        <taxon>Actinopterygii</taxon>
        <taxon>Neopterygii</taxon>
        <taxon>Teleostei</taxon>
        <taxon>Neoteleostei</taxon>
        <taxon>Acanthomorphata</taxon>
        <taxon>Gobiaria</taxon>
        <taxon>Gobiiformes</taxon>
        <taxon>Gobioidei</taxon>
        <taxon>Gobiidae</taxon>
        <taxon>Gobionellinae</taxon>
        <taxon>Mugilogobius</taxon>
    </lineage>
</organism>
<dbReference type="Pfam" id="PF13358">
    <property type="entry name" value="DDE_3"/>
    <property type="match status" value="1"/>
</dbReference>
<dbReference type="InterPro" id="IPR038717">
    <property type="entry name" value="Tc1-like_DDE_dom"/>
</dbReference>
<evidence type="ECO:0000313" key="3">
    <source>
        <dbReference type="Proteomes" id="UP001460270"/>
    </source>
</evidence>
<dbReference type="Proteomes" id="UP001460270">
    <property type="component" value="Unassembled WGS sequence"/>
</dbReference>
<evidence type="ECO:0000259" key="1">
    <source>
        <dbReference type="Pfam" id="PF13358"/>
    </source>
</evidence>
<accession>A0AAW0MT91</accession>
<dbReference type="Gene3D" id="3.30.420.10">
    <property type="entry name" value="Ribonuclease H-like superfamily/Ribonuclease H"/>
    <property type="match status" value="1"/>
</dbReference>
<protein>
    <recommendedName>
        <fullName evidence="1">Tc1-like transposase DDE domain-containing protein</fullName>
    </recommendedName>
</protein>
<comment type="caution">
    <text evidence="2">The sequence shown here is derived from an EMBL/GenBank/DDBJ whole genome shotgun (WGS) entry which is preliminary data.</text>
</comment>